<keyword evidence="6 7" id="KW-0472">Membrane</keyword>
<evidence type="ECO:0000313" key="10">
    <source>
        <dbReference type="Proteomes" id="UP000642094"/>
    </source>
</evidence>
<dbReference type="CDD" id="cd17330">
    <property type="entry name" value="MFS_SLC46_TetA_like"/>
    <property type="match status" value="1"/>
</dbReference>
<dbReference type="RefSeq" id="WP_190402328.1">
    <property type="nucleotide sequence ID" value="NZ_JACJQB010000005.1"/>
</dbReference>
<dbReference type="PROSITE" id="PS50850">
    <property type="entry name" value="MFS"/>
    <property type="match status" value="1"/>
</dbReference>
<protein>
    <submittedName>
        <fullName evidence="9">MFS transporter</fullName>
    </submittedName>
</protein>
<feature type="transmembrane region" description="Helical" evidence="7">
    <location>
        <begin position="128"/>
        <end position="149"/>
    </location>
</feature>
<feature type="transmembrane region" description="Helical" evidence="7">
    <location>
        <begin position="41"/>
        <end position="59"/>
    </location>
</feature>
<feature type="transmembrane region" description="Helical" evidence="7">
    <location>
        <begin position="303"/>
        <end position="328"/>
    </location>
</feature>
<comment type="similarity">
    <text evidence="2">Belongs to the major facilitator superfamily. TCR/Tet family.</text>
</comment>
<dbReference type="InterPro" id="IPR036259">
    <property type="entry name" value="MFS_trans_sf"/>
</dbReference>
<evidence type="ECO:0000313" key="9">
    <source>
        <dbReference type="EMBL" id="MBD2187455.1"/>
    </source>
</evidence>
<keyword evidence="5 7" id="KW-1133">Transmembrane helix</keyword>
<feature type="transmembrane region" description="Helical" evidence="7">
    <location>
        <begin position="71"/>
        <end position="97"/>
    </location>
</feature>
<comment type="caution">
    <text evidence="9">The sequence shown here is derived from an EMBL/GenBank/DDBJ whole genome shotgun (WGS) entry which is preliminary data.</text>
</comment>
<dbReference type="InterPro" id="IPR011701">
    <property type="entry name" value="MFS"/>
</dbReference>
<proteinExistence type="inferred from homology"/>
<feature type="transmembrane region" description="Helical" evidence="7">
    <location>
        <begin position="277"/>
        <end position="297"/>
    </location>
</feature>
<keyword evidence="3" id="KW-0813">Transport</keyword>
<accession>A0ABR7ZVF4</accession>
<sequence>MNRQFWIIALISFINALSFTILIPVLYLYGRQFQLDDFQTSLLFAIYAISQFLATPVIGKLSDRFGRKPLLIISLAGTVLANLLAGTATTAAVLFLARFLDGITGGNASVAQAAISDVTTPENRAKAFGINGAAFGMGFILGPAISLLAQKAALNTPLGKSFGASFLVSGVIAAIALLLTIFFLPETLKTKSKKSQNIFDIGLDNLLKGLFMPKIGILLVITFLTGTTFNMFTFAFQPYFLTVLKQDSNALTLMFLLFGVLGVIMQTVGISQMTKRLQLVQILFLGLFLRSLSFVLMPIWQDVYYFVCVCVLFSLLNSVVQPMISALLSLNTSPAEQGTVLGINASYLSIANAFGPIISGLVVNKNYPQSYGYPLYLAGICTFLVLGWAFVKRKNYAVNRAKI</sequence>
<dbReference type="Proteomes" id="UP000642094">
    <property type="component" value="Unassembled WGS sequence"/>
</dbReference>
<evidence type="ECO:0000256" key="1">
    <source>
        <dbReference type="ARBA" id="ARBA00004651"/>
    </source>
</evidence>
<organism evidence="9 10">
    <name type="scientific">Pseudanabaena mucicola FACHB-723</name>
    <dbReference type="NCBI Taxonomy" id="2692860"/>
    <lineage>
        <taxon>Bacteria</taxon>
        <taxon>Bacillati</taxon>
        <taxon>Cyanobacteriota</taxon>
        <taxon>Cyanophyceae</taxon>
        <taxon>Pseudanabaenales</taxon>
        <taxon>Pseudanabaenaceae</taxon>
        <taxon>Pseudanabaena</taxon>
    </lineage>
</organism>
<keyword evidence="4 7" id="KW-0812">Transmembrane</keyword>
<name>A0ABR7ZVF4_9CYAN</name>
<feature type="transmembrane region" description="Helical" evidence="7">
    <location>
        <begin position="161"/>
        <end position="184"/>
    </location>
</feature>
<feature type="transmembrane region" description="Helical" evidence="7">
    <location>
        <begin position="215"/>
        <end position="236"/>
    </location>
</feature>
<dbReference type="InterPro" id="IPR001958">
    <property type="entry name" value="Tet-R_TetA/multi-R_MdtG-like"/>
</dbReference>
<comment type="subcellular location">
    <subcellularLocation>
        <location evidence="1">Cell membrane</location>
        <topology evidence="1">Multi-pass membrane protein</topology>
    </subcellularLocation>
</comment>
<feature type="transmembrane region" description="Helical" evidence="7">
    <location>
        <begin position="248"/>
        <end position="265"/>
    </location>
</feature>
<dbReference type="Pfam" id="PF07690">
    <property type="entry name" value="MFS_1"/>
    <property type="match status" value="2"/>
</dbReference>
<gene>
    <name evidence="9" type="ORF">H6F41_04755</name>
</gene>
<dbReference type="EMBL" id="JACJQB010000005">
    <property type="protein sequence ID" value="MBD2187455.1"/>
    <property type="molecule type" value="Genomic_DNA"/>
</dbReference>
<feature type="domain" description="Major facilitator superfamily (MFS) profile" evidence="8">
    <location>
        <begin position="4"/>
        <end position="396"/>
    </location>
</feature>
<dbReference type="PANTHER" id="PTHR23504:SF15">
    <property type="entry name" value="MAJOR FACILITATOR SUPERFAMILY (MFS) PROFILE DOMAIN-CONTAINING PROTEIN"/>
    <property type="match status" value="1"/>
</dbReference>
<evidence type="ECO:0000256" key="5">
    <source>
        <dbReference type="ARBA" id="ARBA00022989"/>
    </source>
</evidence>
<feature type="transmembrane region" description="Helical" evidence="7">
    <location>
        <begin position="340"/>
        <end position="361"/>
    </location>
</feature>
<dbReference type="Gene3D" id="1.20.1250.20">
    <property type="entry name" value="MFS general substrate transporter like domains"/>
    <property type="match status" value="1"/>
</dbReference>
<dbReference type="PROSITE" id="PS00216">
    <property type="entry name" value="SUGAR_TRANSPORT_1"/>
    <property type="match status" value="1"/>
</dbReference>
<feature type="transmembrane region" description="Helical" evidence="7">
    <location>
        <begin position="6"/>
        <end position="29"/>
    </location>
</feature>
<evidence type="ECO:0000259" key="8">
    <source>
        <dbReference type="PROSITE" id="PS50850"/>
    </source>
</evidence>
<dbReference type="InterPro" id="IPR020846">
    <property type="entry name" value="MFS_dom"/>
</dbReference>
<dbReference type="PRINTS" id="PR01035">
    <property type="entry name" value="TCRTETA"/>
</dbReference>
<evidence type="ECO:0000256" key="7">
    <source>
        <dbReference type="SAM" id="Phobius"/>
    </source>
</evidence>
<evidence type="ECO:0000256" key="6">
    <source>
        <dbReference type="ARBA" id="ARBA00023136"/>
    </source>
</evidence>
<feature type="transmembrane region" description="Helical" evidence="7">
    <location>
        <begin position="373"/>
        <end position="391"/>
    </location>
</feature>
<evidence type="ECO:0000256" key="2">
    <source>
        <dbReference type="ARBA" id="ARBA00007520"/>
    </source>
</evidence>
<reference evidence="9 10" key="1">
    <citation type="journal article" date="2020" name="ISME J.">
        <title>Comparative genomics reveals insights into cyanobacterial evolution and habitat adaptation.</title>
        <authorList>
            <person name="Chen M.Y."/>
            <person name="Teng W.K."/>
            <person name="Zhao L."/>
            <person name="Hu C.X."/>
            <person name="Zhou Y.K."/>
            <person name="Han B.P."/>
            <person name="Song L.R."/>
            <person name="Shu W.S."/>
        </authorList>
    </citation>
    <scope>NUCLEOTIDE SEQUENCE [LARGE SCALE GENOMIC DNA]</scope>
    <source>
        <strain evidence="9 10">FACHB-723</strain>
    </source>
</reference>
<dbReference type="PANTHER" id="PTHR23504">
    <property type="entry name" value="MAJOR FACILITATOR SUPERFAMILY DOMAIN-CONTAINING PROTEIN 10"/>
    <property type="match status" value="1"/>
</dbReference>
<evidence type="ECO:0000256" key="4">
    <source>
        <dbReference type="ARBA" id="ARBA00022692"/>
    </source>
</evidence>
<dbReference type="SUPFAM" id="SSF103473">
    <property type="entry name" value="MFS general substrate transporter"/>
    <property type="match status" value="1"/>
</dbReference>
<evidence type="ECO:0000256" key="3">
    <source>
        <dbReference type="ARBA" id="ARBA00022448"/>
    </source>
</evidence>
<dbReference type="InterPro" id="IPR005829">
    <property type="entry name" value="Sugar_transporter_CS"/>
</dbReference>
<keyword evidence="10" id="KW-1185">Reference proteome</keyword>